<comment type="subcellular location">
    <subcellularLocation>
        <location evidence="1">Cytoplasm</location>
        <location evidence="1">Cytoskeleton</location>
    </subcellularLocation>
</comment>
<keyword evidence="5" id="KW-0206">Cytoskeleton</keyword>
<feature type="compositionally biased region" description="Basic and acidic residues" evidence="7">
    <location>
        <begin position="437"/>
        <end position="449"/>
    </location>
</feature>
<evidence type="ECO:0000256" key="2">
    <source>
        <dbReference type="ARBA" id="ARBA00005885"/>
    </source>
</evidence>
<dbReference type="Proteomes" id="UP001055439">
    <property type="component" value="Chromosome 7"/>
</dbReference>
<feature type="coiled-coil region" evidence="6">
    <location>
        <begin position="315"/>
        <end position="350"/>
    </location>
</feature>
<evidence type="ECO:0000256" key="5">
    <source>
        <dbReference type="ARBA" id="ARBA00023212"/>
    </source>
</evidence>
<reference evidence="9" key="1">
    <citation type="submission" date="2022-05" db="EMBL/GenBank/DDBJ databases">
        <title>The Musa troglodytarum L. genome provides insights into the mechanism of non-climacteric behaviour and enrichment of carotenoids.</title>
        <authorList>
            <person name="Wang J."/>
        </authorList>
    </citation>
    <scope>NUCLEOTIDE SEQUENCE</scope>
    <source>
        <tissue evidence="9">Leaf</tissue>
    </source>
</reference>
<protein>
    <submittedName>
        <fullName evidence="9">Targeting protein for Xklp2 (TPX2)</fullName>
    </submittedName>
</protein>
<evidence type="ECO:0000313" key="9">
    <source>
        <dbReference type="EMBL" id="URE16545.1"/>
    </source>
</evidence>
<evidence type="ECO:0000256" key="4">
    <source>
        <dbReference type="ARBA" id="ARBA00022701"/>
    </source>
</evidence>
<dbReference type="PANTHER" id="PTHR46372:SF2">
    <property type="entry name" value="PROTEIN WVD2-LIKE 3"/>
    <property type="match status" value="1"/>
</dbReference>
<dbReference type="GO" id="GO:0000226">
    <property type="term" value="P:microtubule cytoskeleton organization"/>
    <property type="evidence" value="ECO:0007669"/>
    <property type="project" value="InterPro"/>
</dbReference>
<evidence type="ECO:0000256" key="3">
    <source>
        <dbReference type="ARBA" id="ARBA00022490"/>
    </source>
</evidence>
<evidence type="ECO:0000259" key="8">
    <source>
        <dbReference type="Pfam" id="PF06886"/>
    </source>
</evidence>
<keyword evidence="3" id="KW-0963">Cytoplasm</keyword>
<feature type="compositionally biased region" description="Polar residues" evidence="7">
    <location>
        <begin position="419"/>
        <end position="431"/>
    </location>
</feature>
<organism evidence="9 10">
    <name type="scientific">Musa troglodytarum</name>
    <name type="common">fe'i banana</name>
    <dbReference type="NCBI Taxonomy" id="320322"/>
    <lineage>
        <taxon>Eukaryota</taxon>
        <taxon>Viridiplantae</taxon>
        <taxon>Streptophyta</taxon>
        <taxon>Embryophyta</taxon>
        <taxon>Tracheophyta</taxon>
        <taxon>Spermatophyta</taxon>
        <taxon>Magnoliopsida</taxon>
        <taxon>Liliopsida</taxon>
        <taxon>Zingiberales</taxon>
        <taxon>Musaceae</taxon>
        <taxon>Musa</taxon>
    </lineage>
</organism>
<name>A0A9E7GKV1_9LILI</name>
<evidence type="ECO:0000256" key="7">
    <source>
        <dbReference type="SAM" id="MobiDB-lite"/>
    </source>
</evidence>
<dbReference type="Pfam" id="PF06886">
    <property type="entry name" value="TPX2"/>
    <property type="match status" value="1"/>
</dbReference>
<evidence type="ECO:0000313" key="10">
    <source>
        <dbReference type="Proteomes" id="UP001055439"/>
    </source>
</evidence>
<keyword evidence="6" id="KW-0175">Coiled coil</keyword>
<gene>
    <name evidence="9" type="ORF">MUK42_10598</name>
</gene>
<comment type="similarity">
    <text evidence="2">Belongs to the TPX2 family.</text>
</comment>
<dbReference type="GO" id="GO:0008017">
    <property type="term" value="F:microtubule binding"/>
    <property type="evidence" value="ECO:0007669"/>
    <property type="project" value="InterPro"/>
</dbReference>
<dbReference type="InterPro" id="IPR027329">
    <property type="entry name" value="TPX2_C"/>
</dbReference>
<feature type="region of interest" description="Disordered" evidence="7">
    <location>
        <begin position="182"/>
        <end position="205"/>
    </location>
</feature>
<dbReference type="EMBL" id="CP097509">
    <property type="protein sequence ID" value="URE16545.1"/>
    <property type="molecule type" value="Genomic_DNA"/>
</dbReference>
<feature type="compositionally biased region" description="Low complexity" evidence="7">
    <location>
        <begin position="188"/>
        <end position="200"/>
    </location>
</feature>
<dbReference type="AlphaFoldDB" id="A0A9E7GKV1"/>
<keyword evidence="4" id="KW-0493">Microtubule</keyword>
<dbReference type="OrthoDB" id="1925970at2759"/>
<proteinExistence type="inferred from homology"/>
<sequence>MTSTVERSELAVVGDGASSLADGVSFGRSYKYRAKQRSSLFPRVADVGKVRREGKGGEGTEAALERALDLSDRCLEKDFVSNVCRSPPFGSLIVGSPSFSFRKPWNAPIGKEGTVMPMDEEGDCVTPEPNKTTHTIPPKTSTVTVTDEATDNNENIANSDVVHVLPHIRNLSLDRDVTEKKYGDQKSISHMSAASSSGKAVRSNHTVPQPFALATEKRASSANRAFVAEAAVEGDKDPNADVQSADVQKKAQSNLTVTSRRPLHPDNIMYSDEEDSCSITSATAPSIRNLKVNTTVAIAPTFRCSERAERRKEFYSKIEEKHQALEAEKLECEARTREEQEAALRQLRKSLNFKATPMPSFYHEGPPPKLELKKLPPTRAKSPKLGRRKSCGDASNLALGDYGGHQRHNFGTSEDPPTKLQSNAKNSNATKAQEGVKSTREKSEPHGEEEVAAQAPSDNAVQGQADAAFPCSFDP</sequence>
<accession>A0A9E7GKV1</accession>
<dbReference type="GO" id="GO:0005874">
    <property type="term" value="C:microtubule"/>
    <property type="evidence" value="ECO:0007669"/>
    <property type="project" value="UniProtKB-KW"/>
</dbReference>
<evidence type="ECO:0000256" key="1">
    <source>
        <dbReference type="ARBA" id="ARBA00004245"/>
    </source>
</evidence>
<keyword evidence="10" id="KW-1185">Reference proteome</keyword>
<evidence type="ECO:0000256" key="6">
    <source>
        <dbReference type="SAM" id="Coils"/>
    </source>
</evidence>
<dbReference type="InterPro" id="IPR044806">
    <property type="entry name" value="WVD2/WDL1-4"/>
</dbReference>
<feature type="region of interest" description="Disordered" evidence="7">
    <location>
        <begin position="356"/>
        <end position="475"/>
    </location>
</feature>
<dbReference type="PANTHER" id="PTHR46372">
    <property type="entry name" value="PROTEIN WVD2-LIKE 3"/>
    <property type="match status" value="1"/>
</dbReference>
<feature type="domain" description="TPX2 C-terminal" evidence="8">
    <location>
        <begin position="301"/>
        <end position="370"/>
    </location>
</feature>